<evidence type="ECO:0000313" key="20">
    <source>
        <dbReference type="Proteomes" id="UP000694920"/>
    </source>
</evidence>
<dbReference type="PANTHER" id="PTHR21266:SF32">
    <property type="entry name" value="CHOLESTEROL 7-DESATURASE NVD"/>
    <property type="match status" value="1"/>
</dbReference>
<evidence type="ECO:0000256" key="17">
    <source>
        <dbReference type="SAM" id="MobiDB-lite"/>
    </source>
</evidence>
<evidence type="ECO:0000256" key="10">
    <source>
        <dbReference type="ARBA" id="ARBA00023014"/>
    </source>
</evidence>
<dbReference type="SUPFAM" id="SSF50022">
    <property type="entry name" value="ISP domain"/>
    <property type="match status" value="1"/>
</dbReference>
<sequence>MTGWWTVAATGLLAIVIYFAFFWRINWVRDLRGRAGSNKLGAYVVPKNRKIGKLPPVYPNGWFGLMESSQLKRGQVRHVAALGENFAVFRSEKGVVSILDAYCPHLGANMGEGGKVRGDCLECPFHGWLFRGEDGRCQSIPYAEKVPEIAKTRAWDSCEVNQLIFVWYHAESAEPEWRPEPLEEISNGNWRYQGRNEFLVNSHIQEIPENGADWAHLSAVHGPAMFFSETLPWLARHSWTAAAWAPRETSAPETAVKTTQSNETSTLSQNGTGNEPKKYIEKNDKHRATMRLRHSLVLLEKISIIQLNVKAEQIGPGYVELLVDTALGPMCILQTVTPVEPLLQRVTHLMFAPVLLAPYASLVFLGESIMFERDVAVWNHKKFERRPLLVREDRTILAYRRWYSQFYSPRSPTYHSATRSLRW</sequence>
<evidence type="ECO:0000256" key="8">
    <source>
        <dbReference type="ARBA" id="ARBA00023002"/>
    </source>
</evidence>
<evidence type="ECO:0000256" key="2">
    <source>
        <dbReference type="ARBA" id="ARBA00004370"/>
    </source>
</evidence>
<dbReference type="EC" id="1.14.19.21" evidence="14"/>
<organism evidence="20 21">
    <name type="scientific">Cephus cinctus</name>
    <name type="common">Wheat stem sawfly</name>
    <dbReference type="NCBI Taxonomy" id="211228"/>
    <lineage>
        <taxon>Eukaryota</taxon>
        <taxon>Metazoa</taxon>
        <taxon>Ecdysozoa</taxon>
        <taxon>Arthropoda</taxon>
        <taxon>Hexapoda</taxon>
        <taxon>Insecta</taxon>
        <taxon>Pterygota</taxon>
        <taxon>Neoptera</taxon>
        <taxon>Endopterygota</taxon>
        <taxon>Hymenoptera</taxon>
        <taxon>Cephoidea</taxon>
        <taxon>Cephidae</taxon>
        <taxon>Cephus</taxon>
    </lineage>
</organism>
<evidence type="ECO:0000256" key="15">
    <source>
        <dbReference type="ARBA" id="ARBA00047853"/>
    </source>
</evidence>
<evidence type="ECO:0000256" key="4">
    <source>
        <dbReference type="ARBA" id="ARBA00022692"/>
    </source>
</evidence>
<evidence type="ECO:0000313" key="22">
    <source>
        <dbReference type="RefSeq" id="XP_024943569.1"/>
    </source>
</evidence>
<dbReference type="RefSeq" id="XP_024943569.1">
    <property type="nucleotide sequence ID" value="XM_025087801.1"/>
</dbReference>
<dbReference type="GO" id="GO:0016020">
    <property type="term" value="C:membrane"/>
    <property type="evidence" value="ECO:0007669"/>
    <property type="project" value="UniProtKB-SubCell"/>
</dbReference>
<name>A0AAJ7C3B2_CEPCN</name>
<dbReference type="RefSeq" id="XP_024943570.1">
    <property type="nucleotide sequence ID" value="XM_025087802.1"/>
</dbReference>
<dbReference type="GeneID" id="107270451"/>
<dbReference type="GO" id="GO:0170056">
    <property type="term" value="F:cholesterol 7-desaturase [NAD(P)H] activity"/>
    <property type="evidence" value="ECO:0007669"/>
    <property type="project" value="UniProtKB-EC"/>
</dbReference>
<evidence type="ECO:0000256" key="3">
    <source>
        <dbReference type="ARBA" id="ARBA00004972"/>
    </source>
</evidence>
<dbReference type="CTD" id="5740633"/>
<keyword evidence="8" id="KW-0560">Oxidoreductase</keyword>
<keyword evidence="9" id="KW-0408">Iron</keyword>
<feature type="domain" description="Rieske" evidence="19">
    <location>
        <begin position="63"/>
        <end position="166"/>
    </location>
</feature>
<comment type="pathway">
    <text evidence="3">Hormone biosynthesis.</text>
</comment>
<dbReference type="SUPFAM" id="SSF55961">
    <property type="entry name" value="Bet v1-like"/>
    <property type="match status" value="1"/>
</dbReference>
<dbReference type="InterPro" id="IPR050584">
    <property type="entry name" value="Cholesterol_7-desaturase"/>
</dbReference>
<dbReference type="GO" id="GO:0008203">
    <property type="term" value="P:cholesterol metabolic process"/>
    <property type="evidence" value="ECO:0007669"/>
    <property type="project" value="InterPro"/>
</dbReference>
<dbReference type="InterPro" id="IPR045605">
    <property type="entry name" value="KshA-like_C"/>
</dbReference>
<keyword evidence="11 18" id="KW-0472">Membrane</keyword>
<comment type="pathway">
    <text evidence="12">Steroid hormone biosynthesis; dafachronic acid biosynthesis.</text>
</comment>
<evidence type="ECO:0000256" key="9">
    <source>
        <dbReference type="ARBA" id="ARBA00023004"/>
    </source>
</evidence>
<dbReference type="Proteomes" id="UP000694920">
    <property type="component" value="Unplaced"/>
</dbReference>
<dbReference type="Pfam" id="PF19298">
    <property type="entry name" value="KshA_C"/>
    <property type="match status" value="1"/>
</dbReference>
<evidence type="ECO:0000256" key="12">
    <source>
        <dbReference type="ARBA" id="ARBA00025712"/>
    </source>
</evidence>
<evidence type="ECO:0000256" key="1">
    <source>
        <dbReference type="ARBA" id="ARBA00001962"/>
    </source>
</evidence>
<evidence type="ECO:0000313" key="23">
    <source>
        <dbReference type="RefSeq" id="XP_024943570.1"/>
    </source>
</evidence>
<proteinExistence type="inferred from homology"/>
<dbReference type="RefSeq" id="XP_015600969.1">
    <property type="nucleotide sequence ID" value="XM_015745483.2"/>
</dbReference>
<comment type="catalytic activity">
    <reaction evidence="15">
        <text>cholesterol + NADH + O2 + H(+) = 7-dehydrocholesterol + NAD(+) + 2 H2O</text>
        <dbReference type="Rhea" id="RHEA:51644"/>
        <dbReference type="ChEBI" id="CHEBI:15377"/>
        <dbReference type="ChEBI" id="CHEBI:15378"/>
        <dbReference type="ChEBI" id="CHEBI:15379"/>
        <dbReference type="ChEBI" id="CHEBI:16113"/>
        <dbReference type="ChEBI" id="CHEBI:17759"/>
        <dbReference type="ChEBI" id="CHEBI:57540"/>
        <dbReference type="ChEBI" id="CHEBI:57945"/>
        <dbReference type="EC" id="1.14.19.21"/>
    </reaction>
    <physiologicalReaction direction="left-to-right" evidence="15">
        <dbReference type="Rhea" id="RHEA:51645"/>
    </physiologicalReaction>
</comment>
<dbReference type="InterPro" id="IPR017941">
    <property type="entry name" value="Rieske_2Fe-2S"/>
</dbReference>
<feature type="transmembrane region" description="Helical" evidence="18">
    <location>
        <begin position="6"/>
        <end position="25"/>
    </location>
</feature>
<evidence type="ECO:0000256" key="16">
    <source>
        <dbReference type="ARBA" id="ARBA00049548"/>
    </source>
</evidence>
<comment type="similarity">
    <text evidence="13">Belongs to the cholesterol 7-desaturase family.</text>
</comment>
<evidence type="ECO:0000256" key="6">
    <source>
        <dbReference type="ARBA" id="ARBA00022723"/>
    </source>
</evidence>
<evidence type="ECO:0000256" key="14">
    <source>
        <dbReference type="ARBA" id="ARBA00026095"/>
    </source>
</evidence>
<evidence type="ECO:0000313" key="21">
    <source>
        <dbReference type="RefSeq" id="XP_015600969.1"/>
    </source>
</evidence>
<comment type="cofactor">
    <cofactor evidence="1">
        <name>Fe cation</name>
        <dbReference type="ChEBI" id="CHEBI:24875"/>
    </cofactor>
</comment>
<keyword evidence="7 18" id="KW-1133">Transmembrane helix</keyword>
<comment type="catalytic activity">
    <reaction evidence="16">
        <text>cholesterol + NADPH + O2 + H(+) = 7-dehydrocholesterol + NADP(+) + 2 H2O</text>
        <dbReference type="Rhea" id="RHEA:45024"/>
        <dbReference type="ChEBI" id="CHEBI:15377"/>
        <dbReference type="ChEBI" id="CHEBI:15378"/>
        <dbReference type="ChEBI" id="CHEBI:15379"/>
        <dbReference type="ChEBI" id="CHEBI:16113"/>
        <dbReference type="ChEBI" id="CHEBI:17759"/>
        <dbReference type="ChEBI" id="CHEBI:57783"/>
        <dbReference type="ChEBI" id="CHEBI:58349"/>
        <dbReference type="EC" id="1.14.19.21"/>
    </reaction>
    <physiologicalReaction direction="left-to-right" evidence="16">
        <dbReference type="Rhea" id="RHEA:45025"/>
    </physiologicalReaction>
</comment>
<keyword evidence="20" id="KW-1185">Reference proteome</keyword>
<dbReference type="AlphaFoldDB" id="A0AAJ7C3B2"/>
<evidence type="ECO:0000313" key="24">
    <source>
        <dbReference type="RefSeq" id="XP_024943571.1"/>
    </source>
</evidence>
<evidence type="ECO:0000256" key="13">
    <source>
        <dbReference type="ARBA" id="ARBA00025729"/>
    </source>
</evidence>
<reference evidence="21 22" key="1">
    <citation type="submission" date="2025-04" db="UniProtKB">
        <authorList>
            <consortium name="RefSeq"/>
        </authorList>
    </citation>
    <scope>IDENTIFICATION</scope>
</reference>
<dbReference type="Pfam" id="PF00355">
    <property type="entry name" value="Rieske"/>
    <property type="match status" value="1"/>
</dbReference>
<evidence type="ECO:0000256" key="11">
    <source>
        <dbReference type="ARBA" id="ARBA00023136"/>
    </source>
</evidence>
<dbReference type="RefSeq" id="XP_024943571.1">
    <property type="nucleotide sequence ID" value="XM_025087803.1"/>
</dbReference>
<keyword evidence="6" id="KW-0479">Metal-binding</keyword>
<comment type="subcellular location">
    <subcellularLocation>
        <location evidence="2">Membrane</location>
    </subcellularLocation>
</comment>
<dbReference type="KEGG" id="ccin:107270451"/>
<keyword evidence="5" id="KW-0001">2Fe-2S</keyword>
<protein>
    <recommendedName>
        <fullName evidence="14">cholesterol 7-desaturase</fullName>
        <ecNumber evidence="14">1.14.19.21</ecNumber>
    </recommendedName>
</protein>
<evidence type="ECO:0000259" key="19">
    <source>
        <dbReference type="PROSITE" id="PS51296"/>
    </source>
</evidence>
<feature type="region of interest" description="Disordered" evidence="17">
    <location>
        <begin position="252"/>
        <end position="278"/>
    </location>
</feature>
<dbReference type="GO" id="GO:0005737">
    <property type="term" value="C:cytoplasm"/>
    <property type="evidence" value="ECO:0007669"/>
    <property type="project" value="TreeGrafter"/>
</dbReference>
<dbReference type="InterPro" id="IPR036922">
    <property type="entry name" value="Rieske_2Fe-2S_sf"/>
</dbReference>
<dbReference type="GO" id="GO:0046872">
    <property type="term" value="F:metal ion binding"/>
    <property type="evidence" value="ECO:0007669"/>
    <property type="project" value="UniProtKB-KW"/>
</dbReference>
<dbReference type="PANTHER" id="PTHR21266">
    <property type="entry name" value="IRON-SULFUR DOMAIN CONTAINING PROTEIN"/>
    <property type="match status" value="1"/>
</dbReference>
<accession>A0AAJ7C3B2</accession>
<evidence type="ECO:0000256" key="7">
    <source>
        <dbReference type="ARBA" id="ARBA00022989"/>
    </source>
</evidence>
<keyword evidence="4 18" id="KW-0812">Transmembrane</keyword>
<keyword evidence="10" id="KW-0411">Iron-sulfur</keyword>
<dbReference type="Gene3D" id="2.102.10.10">
    <property type="entry name" value="Rieske [2Fe-2S] iron-sulphur domain"/>
    <property type="match status" value="1"/>
</dbReference>
<evidence type="ECO:0000256" key="5">
    <source>
        <dbReference type="ARBA" id="ARBA00022714"/>
    </source>
</evidence>
<evidence type="ECO:0000256" key="18">
    <source>
        <dbReference type="SAM" id="Phobius"/>
    </source>
</evidence>
<gene>
    <name evidence="21 22 23 24" type="primary">LOC107270451</name>
</gene>
<dbReference type="Gene3D" id="3.90.380.10">
    <property type="entry name" value="Naphthalene 1,2-dioxygenase Alpha Subunit, Chain A, domain 1"/>
    <property type="match status" value="1"/>
</dbReference>
<feature type="compositionally biased region" description="Polar residues" evidence="17">
    <location>
        <begin position="256"/>
        <end position="273"/>
    </location>
</feature>
<dbReference type="GO" id="GO:0051537">
    <property type="term" value="F:2 iron, 2 sulfur cluster binding"/>
    <property type="evidence" value="ECO:0007669"/>
    <property type="project" value="UniProtKB-KW"/>
</dbReference>
<dbReference type="PROSITE" id="PS51296">
    <property type="entry name" value="RIESKE"/>
    <property type="match status" value="1"/>
</dbReference>